<accession>A0ABV0UFD5</accession>
<protein>
    <submittedName>
        <fullName evidence="2">Uncharacterized protein</fullName>
    </submittedName>
</protein>
<evidence type="ECO:0000313" key="3">
    <source>
        <dbReference type="Proteomes" id="UP001482620"/>
    </source>
</evidence>
<dbReference type="Proteomes" id="UP001482620">
    <property type="component" value="Unassembled WGS sequence"/>
</dbReference>
<gene>
    <name evidence="2" type="ORF">ILYODFUR_011548</name>
</gene>
<keyword evidence="3" id="KW-1185">Reference proteome</keyword>
<feature type="compositionally biased region" description="Low complexity" evidence="1">
    <location>
        <begin position="44"/>
        <end position="62"/>
    </location>
</feature>
<organism evidence="2 3">
    <name type="scientific">Ilyodon furcidens</name>
    <name type="common">goldbreast splitfin</name>
    <dbReference type="NCBI Taxonomy" id="33524"/>
    <lineage>
        <taxon>Eukaryota</taxon>
        <taxon>Metazoa</taxon>
        <taxon>Chordata</taxon>
        <taxon>Craniata</taxon>
        <taxon>Vertebrata</taxon>
        <taxon>Euteleostomi</taxon>
        <taxon>Actinopterygii</taxon>
        <taxon>Neopterygii</taxon>
        <taxon>Teleostei</taxon>
        <taxon>Neoteleostei</taxon>
        <taxon>Acanthomorphata</taxon>
        <taxon>Ovalentaria</taxon>
        <taxon>Atherinomorphae</taxon>
        <taxon>Cyprinodontiformes</taxon>
        <taxon>Goodeidae</taxon>
        <taxon>Ilyodon</taxon>
    </lineage>
</organism>
<dbReference type="EMBL" id="JAHRIQ010070389">
    <property type="protein sequence ID" value="MEQ2243895.1"/>
    <property type="molecule type" value="Genomic_DNA"/>
</dbReference>
<evidence type="ECO:0000313" key="2">
    <source>
        <dbReference type="EMBL" id="MEQ2243895.1"/>
    </source>
</evidence>
<proteinExistence type="predicted"/>
<comment type="caution">
    <text evidence="2">The sequence shown here is derived from an EMBL/GenBank/DDBJ whole genome shotgun (WGS) entry which is preliminary data.</text>
</comment>
<evidence type="ECO:0000256" key="1">
    <source>
        <dbReference type="SAM" id="MobiDB-lite"/>
    </source>
</evidence>
<sequence length="80" mass="8638">MPLWGPAPQLAPYCPASAHSSLVPTEVRDPPEIPQDTTREPTQSSHHPPSGSSPEEPGLPSEASPPPEVQDPEIRQPRFL</sequence>
<feature type="region of interest" description="Disordered" evidence="1">
    <location>
        <begin position="1"/>
        <end position="80"/>
    </location>
</feature>
<reference evidence="2 3" key="1">
    <citation type="submission" date="2021-06" db="EMBL/GenBank/DDBJ databases">
        <authorList>
            <person name="Palmer J.M."/>
        </authorList>
    </citation>
    <scope>NUCLEOTIDE SEQUENCE [LARGE SCALE GENOMIC DNA]</scope>
    <source>
        <strain evidence="3">if_2019</strain>
        <tissue evidence="2">Muscle</tissue>
    </source>
</reference>
<name>A0ABV0UFD5_9TELE</name>